<dbReference type="GO" id="GO:0042834">
    <property type="term" value="F:peptidoglycan binding"/>
    <property type="evidence" value="ECO:0007669"/>
    <property type="project" value="InterPro"/>
</dbReference>
<dbReference type="GO" id="GO:0016757">
    <property type="term" value="F:glycosyltransferase activity"/>
    <property type="evidence" value="ECO:0007669"/>
    <property type="project" value="UniProtKB-KW"/>
</dbReference>
<dbReference type="GO" id="GO:0008360">
    <property type="term" value="P:regulation of cell shape"/>
    <property type="evidence" value="ECO:0007669"/>
    <property type="project" value="UniProtKB-UniRule"/>
</dbReference>
<evidence type="ECO:0000256" key="10">
    <source>
        <dbReference type="SAM" id="Coils"/>
    </source>
</evidence>
<evidence type="ECO:0000259" key="12">
    <source>
        <dbReference type="PROSITE" id="PS52029"/>
    </source>
</evidence>
<evidence type="ECO:0000259" key="11">
    <source>
        <dbReference type="PROSITE" id="PS51724"/>
    </source>
</evidence>
<dbReference type="CDD" id="cd16913">
    <property type="entry name" value="YkuD_like"/>
    <property type="match status" value="1"/>
</dbReference>
<keyword evidence="3" id="KW-0328">Glycosyltransferase</keyword>
<reference evidence="13 14" key="1">
    <citation type="submission" date="2016-03" db="EMBL/GenBank/DDBJ databases">
        <authorList>
            <person name="Ploux O."/>
        </authorList>
    </citation>
    <scope>NUCLEOTIDE SEQUENCE [LARGE SCALE GENOMIC DNA]</scope>
    <source>
        <strain evidence="13 14">R-45371</strain>
    </source>
</reference>
<keyword evidence="10" id="KW-0175">Coiled coil</keyword>
<evidence type="ECO:0000256" key="8">
    <source>
        <dbReference type="ARBA" id="ARBA00023316"/>
    </source>
</evidence>
<evidence type="ECO:0000256" key="9">
    <source>
        <dbReference type="PROSITE-ProRule" id="PRU01373"/>
    </source>
</evidence>
<dbReference type="GO" id="GO:0071972">
    <property type="term" value="F:peptidoglycan L,D-transpeptidase activity"/>
    <property type="evidence" value="ECO:0007669"/>
    <property type="project" value="TreeGrafter"/>
</dbReference>
<keyword evidence="5" id="KW-0378">Hydrolase</keyword>
<dbReference type="RefSeq" id="WP_064037152.1">
    <property type="nucleotide sequence ID" value="NZ_LUUH01000062.1"/>
</dbReference>
<dbReference type="PROSITE" id="PS51724">
    <property type="entry name" value="SPOR"/>
    <property type="match status" value="1"/>
</dbReference>
<evidence type="ECO:0000256" key="1">
    <source>
        <dbReference type="ARBA" id="ARBA00004752"/>
    </source>
</evidence>
<proteinExistence type="inferred from homology"/>
<dbReference type="InterPro" id="IPR018392">
    <property type="entry name" value="LysM"/>
</dbReference>
<dbReference type="InterPro" id="IPR038063">
    <property type="entry name" value="Transpep_catalytic_dom"/>
</dbReference>
<dbReference type="AlphaFoldDB" id="A0A177MBD4"/>
<sequence>MSAVIQNRTVSPIPLVFVLAVVSALLSGCQSIPLFSDNQPEHIVWNSKPDNIASHEFNLSSNQGMVGALASISSRENDTLSDIGRHYGLGYNDITIANANLDPWTLPAEQTVLLPLRFVLPDAPRKGIVLNLANMRMFYYPKNQANTVLTYPVGIGRQGWNTPLGQTQIVAKKANPDWTVPESIHREHQALGDPLPKVIRSGPDNPLGSYAMPLGFSGYLIHGTNKPYGIGLQVSHGCVQLYPEDIEVLFNKVEVGTPVRIVHQPYMATWQDDMLYLEAHRPLDKWEKQQKQLQKDIRKKLQQLASEKQATVDWSKVERILQRADGVPTPVLPDSADLPELVADAVQLAHPGKFYGQPVINELSDNDWSILAASFENETDAQKLAAMLNHQGPPIPARKIAKDGGFQVVAGPFKNKKEAKTVAQRIKQNFDMDVKAIDPKQTSRN</sequence>
<dbReference type="EMBL" id="LUUH01000062">
    <property type="protein sequence ID" value="OAI02290.1"/>
    <property type="molecule type" value="Genomic_DNA"/>
</dbReference>
<evidence type="ECO:0000256" key="7">
    <source>
        <dbReference type="ARBA" id="ARBA00022984"/>
    </source>
</evidence>
<keyword evidence="7 9" id="KW-0573">Peptidoglycan synthesis</keyword>
<organism evidence="13 14">
    <name type="scientific">Methylomonas methanica</name>
    <dbReference type="NCBI Taxonomy" id="421"/>
    <lineage>
        <taxon>Bacteria</taxon>
        <taxon>Pseudomonadati</taxon>
        <taxon>Pseudomonadota</taxon>
        <taxon>Gammaproteobacteria</taxon>
        <taxon>Methylococcales</taxon>
        <taxon>Methylococcaceae</taxon>
        <taxon>Methylomonas</taxon>
    </lineage>
</organism>
<comment type="caution">
    <text evidence="13">The sequence shown here is derived from an EMBL/GenBank/DDBJ whole genome shotgun (WGS) entry which is preliminary data.</text>
</comment>
<evidence type="ECO:0000256" key="3">
    <source>
        <dbReference type="ARBA" id="ARBA00022676"/>
    </source>
</evidence>
<name>A0A177MBD4_METMH</name>
<dbReference type="PANTHER" id="PTHR30582">
    <property type="entry name" value="L,D-TRANSPEPTIDASE"/>
    <property type="match status" value="1"/>
</dbReference>
<dbReference type="PANTHER" id="PTHR30582:SF24">
    <property type="entry name" value="L,D-TRANSPEPTIDASE ERFK_SRFK-RELATED"/>
    <property type="match status" value="1"/>
</dbReference>
<feature type="domain" description="L,D-TPase catalytic" evidence="12">
    <location>
        <begin position="126"/>
        <end position="262"/>
    </location>
</feature>
<dbReference type="GO" id="GO:0005576">
    <property type="term" value="C:extracellular region"/>
    <property type="evidence" value="ECO:0007669"/>
    <property type="project" value="TreeGrafter"/>
</dbReference>
<dbReference type="InterPro" id="IPR036680">
    <property type="entry name" value="SPOR-like_sf"/>
</dbReference>
<evidence type="ECO:0000256" key="6">
    <source>
        <dbReference type="ARBA" id="ARBA00022960"/>
    </source>
</evidence>
<keyword evidence="8 9" id="KW-0961">Cell wall biogenesis/degradation</keyword>
<accession>A0A177MBD4</accession>
<keyword evidence="4" id="KW-0808">Transferase</keyword>
<comment type="pathway">
    <text evidence="1 9">Cell wall biogenesis; peptidoglycan biosynthesis.</text>
</comment>
<dbReference type="Pfam" id="PF03734">
    <property type="entry name" value="YkuD"/>
    <property type="match status" value="1"/>
</dbReference>
<dbReference type="InterPro" id="IPR005490">
    <property type="entry name" value="LD_TPept_cat_dom"/>
</dbReference>
<feature type="domain" description="SPOR" evidence="11">
    <location>
        <begin position="362"/>
        <end position="441"/>
    </location>
</feature>
<evidence type="ECO:0000313" key="14">
    <source>
        <dbReference type="Proteomes" id="UP000077763"/>
    </source>
</evidence>
<dbReference type="SUPFAM" id="SSF141523">
    <property type="entry name" value="L,D-transpeptidase catalytic domain-like"/>
    <property type="match status" value="1"/>
</dbReference>
<dbReference type="InterPro" id="IPR050979">
    <property type="entry name" value="LD-transpeptidase"/>
</dbReference>
<dbReference type="Gene3D" id="2.40.440.10">
    <property type="entry name" value="L,D-transpeptidase catalytic domain-like"/>
    <property type="match status" value="1"/>
</dbReference>
<feature type="coiled-coil region" evidence="10">
    <location>
        <begin position="283"/>
        <end position="310"/>
    </location>
</feature>
<dbReference type="Pfam" id="PF01476">
    <property type="entry name" value="LysM"/>
    <property type="match status" value="1"/>
</dbReference>
<evidence type="ECO:0000256" key="4">
    <source>
        <dbReference type="ARBA" id="ARBA00022679"/>
    </source>
</evidence>
<feature type="active site" description="Proton donor/acceptor" evidence="9">
    <location>
        <position position="222"/>
    </location>
</feature>
<dbReference type="Pfam" id="PF05036">
    <property type="entry name" value="SPOR"/>
    <property type="match status" value="1"/>
</dbReference>
<dbReference type="GO" id="GO:0018104">
    <property type="term" value="P:peptidoglycan-protein cross-linking"/>
    <property type="evidence" value="ECO:0007669"/>
    <property type="project" value="TreeGrafter"/>
</dbReference>
<dbReference type="Gene3D" id="3.30.70.1070">
    <property type="entry name" value="Sporulation related repeat"/>
    <property type="match status" value="1"/>
</dbReference>
<protein>
    <submittedName>
        <fullName evidence="13">Uncharacterized protein</fullName>
    </submittedName>
</protein>
<dbReference type="Proteomes" id="UP000077763">
    <property type="component" value="Unassembled WGS sequence"/>
</dbReference>
<dbReference type="UniPathway" id="UPA00219"/>
<dbReference type="SUPFAM" id="SSF110997">
    <property type="entry name" value="Sporulation related repeat"/>
    <property type="match status" value="1"/>
</dbReference>
<comment type="similarity">
    <text evidence="2">Belongs to the YkuD family.</text>
</comment>
<evidence type="ECO:0000256" key="5">
    <source>
        <dbReference type="ARBA" id="ARBA00022801"/>
    </source>
</evidence>
<dbReference type="GO" id="GO:0071555">
    <property type="term" value="P:cell wall organization"/>
    <property type="evidence" value="ECO:0007669"/>
    <property type="project" value="UniProtKB-UniRule"/>
</dbReference>
<gene>
    <name evidence="13" type="ORF">A1353_15955</name>
</gene>
<feature type="active site" description="Nucleophile" evidence="9">
    <location>
        <position position="238"/>
    </location>
</feature>
<keyword evidence="6 9" id="KW-0133">Cell shape</keyword>
<evidence type="ECO:0000256" key="2">
    <source>
        <dbReference type="ARBA" id="ARBA00005992"/>
    </source>
</evidence>
<dbReference type="PROSITE" id="PS52029">
    <property type="entry name" value="LD_TPASE"/>
    <property type="match status" value="1"/>
</dbReference>
<evidence type="ECO:0000313" key="13">
    <source>
        <dbReference type="EMBL" id="OAI02290.1"/>
    </source>
</evidence>
<dbReference type="InterPro" id="IPR007730">
    <property type="entry name" value="SPOR-like_dom"/>
</dbReference>